<dbReference type="AlphaFoldDB" id="A0A8J8BD73"/>
<dbReference type="Pfam" id="PF00717">
    <property type="entry name" value="Peptidase_S24"/>
    <property type="match status" value="1"/>
</dbReference>
<evidence type="ECO:0000256" key="3">
    <source>
        <dbReference type="ARBA" id="ARBA00023136"/>
    </source>
</evidence>
<keyword evidence="6" id="KW-1185">Reference proteome</keyword>
<dbReference type="InterPro" id="IPR014124">
    <property type="entry name" value="Pept_S26A_Sod_Ni_maturase"/>
</dbReference>
<evidence type="ECO:0000313" key="6">
    <source>
        <dbReference type="Proteomes" id="UP000677913"/>
    </source>
</evidence>
<dbReference type="InterPro" id="IPR052064">
    <property type="entry name" value="Mito_IMP1_subunit"/>
</dbReference>
<sequence>MSAVTGSAPFGLARVSGASMVPAYYDGDRLLVRYGAPVGPGDVVLARDPRDPQLVLLKRIARREDGGWWLLADNPYAPGDSRQFGAVPDELVIGRVLARLWPPRAVRRSGAGRLFRSRRRR</sequence>
<dbReference type="CDD" id="cd06530">
    <property type="entry name" value="S26_SPase_I"/>
    <property type="match status" value="1"/>
</dbReference>
<proteinExistence type="predicted"/>
<organism evidence="5 6">
    <name type="scientific">Actinocrinis puniceicyclus</name>
    <dbReference type="NCBI Taxonomy" id="977794"/>
    <lineage>
        <taxon>Bacteria</taxon>
        <taxon>Bacillati</taxon>
        <taxon>Actinomycetota</taxon>
        <taxon>Actinomycetes</taxon>
        <taxon>Catenulisporales</taxon>
        <taxon>Actinospicaceae</taxon>
        <taxon>Actinocrinis</taxon>
    </lineage>
</organism>
<gene>
    <name evidence="5" type="primary">sodX</name>
    <name evidence="5" type="ORF">KGA66_14665</name>
</gene>
<comment type="caution">
    <text evidence="5">The sequence shown here is derived from an EMBL/GenBank/DDBJ whole genome shotgun (WGS) entry which is preliminary data.</text>
</comment>
<dbReference type="InterPro" id="IPR015927">
    <property type="entry name" value="Peptidase_S24_S26A/B/C"/>
</dbReference>
<evidence type="ECO:0000313" key="5">
    <source>
        <dbReference type="EMBL" id="MBS2964300.1"/>
    </source>
</evidence>
<keyword evidence="3" id="KW-0472">Membrane</keyword>
<reference evidence="5" key="1">
    <citation type="submission" date="2021-04" db="EMBL/GenBank/DDBJ databases">
        <title>Genome based classification of Actinospica acidithermotolerans sp. nov., an actinobacterium isolated from an Indonesian hot spring.</title>
        <authorList>
            <person name="Kusuma A.B."/>
            <person name="Putra K.E."/>
            <person name="Nafisah S."/>
            <person name="Loh J."/>
            <person name="Nouioui I."/>
            <person name="Goodfellow M."/>
        </authorList>
    </citation>
    <scope>NUCLEOTIDE SEQUENCE</scope>
    <source>
        <strain evidence="5">DSM 45618</strain>
    </source>
</reference>
<dbReference type="EMBL" id="JAGSXH010000047">
    <property type="protein sequence ID" value="MBS2964300.1"/>
    <property type="molecule type" value="Genomic_DNA"/>
</dbReference>
<dbReference type="Gene3D" id="2.10.109.10">
    <property type="entry name" value="Umud Fragment, subunit A"/>
    <property type="match status" value="1"/>
</dbReference>
<evidence type="ECO:0000256" key="2">
    <source>
        <dbReference type="ARBA" id="ARBA00022801"/>
    </source>
</evidence>
<keyword evidence="5" id="KW-0645">Protease</keyword>
<dbReference type="GO" id="GO:0012505">
    <property type="term" value="C:endomembrane system"/>
    <property type="evidence" value="ECO:0007669"/>
    <property type="project" value="UniProtKB-SubCell"/>
</dbReference>
<comment type="subcellular location">
    <subcellularLocation>
        <location evidence="1">Endomembrane system</location>
    </subcellularLocation>
</comment>
<accession>A0A8J8BD73</accession>
<feature type="domain" description="Peptidase S24/S26A/S26B/S26C" evidence="4">
    <location>
        <begin position="11"/>
        <end position="78"/>
    </location>
</feature>
<dbReference type="GO" id="GO:0004252">
    <property type="term" value="F:serine-type endopeptidase activity"/>
    <property type="evidence" value="ECO:0007669"/>
    <property type="project" value="InterPro"/>
</dbReference>
<evidence type="ECO:0000259" key="4">
    <source>
        <dbReference type="Pfam" id="PF00717"/>
    </source>
</evidence>
<dbReference type="GO" id="GO:0006465">
    <property type="term" value="P:signal peptide processing"/>
    <property type="evidence" value="ECO:0007669"/>
    <property type="project" value="InterPro"/>
</dbReference>
<dbReference type="PANTHER" id="PTHR12383:SF16">
    <property type="entry name" value="MITOCHONDRIAL INNER MEMBRANE PROTEASE SUBUNIT 1"/>
    <property type="match status" value="1"/>
</dbReference>
<protein>
    <submittedName>
        <fullName evidence="5">Nickel-type superoxide dismutase maturation protease</fullName>
    </submittedName>
</protein>
<name>A0A8J8BD73_9ACTN</name>
<keyword evidence="2" id="KW-0378">Hydrolase</keyword>
<dbReference type="Proteomes" id="UP000677913">
    <property type="component" value="Unassembled WGS sequence"/>
</dbReference>
<dbReference type="SUPFAM" id="SSF51306">
    <property type="entry name" value="LexA/Signal peptidase"/>
    <property type="match status" value="1"/>
</dbReference>
<dbReference type="PANTHER" id="PTHR12383">
    <property type="entry name" value="PROTEASE FAMILY S26 MITOCHONDRIAL INNER MEMBRANE PROTEASE-RELATED"/>
    <property type="match status" value="1"/>
</dbReference>
<dbReference type="InterPro" id="IPR019533">
    <property type="entry name" value="Peptidase_S26"/>
</dbReference>
<dbReference type="RefSeq" id="WP_211468664.1">
    <property type="nucleotide sequence ID" value="NZ_JAGSXH010000047.1"/>
</dbReference>
<dbReference type="NCBIfam" id="TIGR02754">
    <property type="entry name" value="sod_Ni_protease"/>
    <property type="match status" value="1"/>
</dbReference>
<evidence type="ECO:0000256" key="1">
    <source>
        <dbReference type="ARBA" id="ARBA00004308"/>
    </source>
</evidence>
<dbReference type="InterPro" id="IPR036286">
    <property type="entry name" value="LexA/Signal_pep-like_sf"/>
</dbReference>